<dbReference type="EMBL" id="LS483470">
    <property type="protein sequence ID" value="SQI42539.1"/>
    <property type="molecule type" value="Genomic_DNA"/>
</dbReference>
<dbReference type="KEGG" id="lri:NCTC12151_02627"/>
<accession>A0A2X4UVU8</accession>
<dbReference type="Pfam" id="PF07361">
    <property type="entry name" value="Cytochrom_B562"/>
    <property type="match status" value="1"/>
</dbReference>
<keyword evidence="3 5" id="KW-0732">Signal</keyword>
<dbReference type="GO" id="GO:0009055">
    <property type="term" value="F:electron transfer activity"/>
    <property type="evidence" value="ECO:0007669"/>
    <property type="project" value="InterPro"/>
</dbReference>
<dbReference type="GO" id="GO:0020037">
    <property type="term" value="F:heme binding"/>
    <property type="evidence" value="ECO:0007669"/>
    <property type="project" value="InterPro"/>
</dbReference>
<comment type="similarity">
    <text evidence="2">Belongs to the cytochrome b562 family.</text>
</comment>
<dbReference type="GO" id="GO:0022900">
    <property type="term" value="P:electron transport chain"/>
    <property type="evidence" value="ECO:0007669"/>
    <property type="project" value="InterPro"/>
</dbReference>
<evidence type="ECO:0000256" key="4">
    <source>
        <dbReference type="PIRSR" id="PIRSR000029-1"/>
    </source>
</evidence>
<dbReference type="GO" id="GO:0042597">
    <property type="term" value="C:periplasmic space"/>
    <property type="evidence" value="ECO:0007669"/>
    <property type="project" value="InterPro"/>
</dbReference>
<dbReference type="SUPFAM" id="SSF47175">
    <property type="entry name" value="Cytochromes"/>
    <property type="match status" value="1"/>
</dbReference>
<name>A0A2X4UVU8_9GAMM</name>
<dbReference type="AlphaFoldDB" id="A0A2X4UVU8"/>
<dbReference type="NCBIfam" id="NF011632">
    <property type="entry name" value="PRK15058.1"/>
    <property type="match status" value="1"/>
</dbReference>
<comment type="cofactor">
    <cofactor evidence="4">
        <name>heme b</name>
        <dbReference type="ChEBI" id="CHEBI:60344"/>
    </cofactor>
    <text evidence="4">Binds 1 heme b (iron(II)-protoporphyrin IX) group per molecule.</text>
</comment>
<dbReference type="PIRSF" id="PIRSF000029">
    <property type="entry name" value="Cytochrome_b562"/>
    <property type="match status" value="1"/>
</dbReference>
<feature type="chain" id="PRO_5015862009" evidence="5">
    <location>
        <begin position="23"/>
        <end position="128"/>
    </location>
</feature>
<keyword evidence="7" id="KW-1185">Reference proteome</keyword>
<gene>
    <name evidence="6" type="primary">cybC</name>
    <name evidence="6" type="ORF">NCTC12151_02627</name>
</gene>
<comment type="function">
    <text evidence="1">Electron-transport protein of unknown function.</text>
</comment>
<organism evidence="6 7">
    <name type="scientific">Leminorella richardii</name>
    <dbReference type="NCBI Taxonomy" id="158841"/>
    <lineage>
        <taxon>Bacteria</taxon>
        <taxon>Pseudomonadati</taxon>
        <taxon>Pseudomonadota</taxon>
        <taxon>Gammaproteobacteria</taxon>
        <taxon>Enterobacterales</taxon>
        <taxon>Budviciaceae</taxon>
        <taxon>Leminorella</taxon>
    </lineage>
</organism>
<evidence type="ECO:0000256" key="3">
    <source>
        <dbReference type="ARBA" id="ARBA00022729"/>
    </source>
</evidence>
<evidence type="ECO:0000256" key="1">
    <source>
        <dbReference type="ARBA" id="ARBA00002028"/>
    </source>
</evidence>
<evidence type="ECO:0000313" key="7">
    <source>
        <dbReference type="Proteomes" id="UP000249005"/>
    </source>
</evidence>
<dbReference type="InterPro" id="IPR009155">
    <property type="entry name" value="Cyt_b562"/>
</dbReference>
<keyword evidence="4" id="KW-0408">Iron</keyword>
<feature type="signal peptide" evidence="5">
    <location>
        <begin position="1"/>
        <end position="22"/>
    </location>
</feature>
<keyword evidence="4" id="KW-0479">Metal-binding</keyword>
<proteinExistence type="inferred from homology"/>
<dbReference type="RefSeq" id="WP_111741048.1">
    <property type="nucleotide sequence ID" value="NZ_LR698987.1"/>
</dbReference>
<dbReference type="GO" id="GO:0005506">
    <property type="term" value="F:iron ion binding"/>
    <property type="evidence" value="ECO:0007669"/>
    <property type="project" value="InterPro"/>
</dbReference>
<dbReference type="OrthoDB" id="6539015at2"/>
<reference evidence="6 7" key="1">
    <citation type="submission" date="2018-06" db="EMBL/GenBank/DDBJ databases">
        <authorList>
            <consortium name="Pathogen Informatics"/>
            <person name="Doyle S."/>
        </authorList>
    </citation>
    <scope>NUCLEOTIDE SEQUENCE [LARGE SCALE GENOMIC DNA]</scope>
    <source>
        <strain evidence="6 7">NCTC12151</strain>
    </source>
</reference>
<feature type="binding site" description="axial binding residue" evidence="4">
    <location>
        <position position="29"/>
    </location>
    <ligand>
        <name>heme b</name>
        <dbReference type="ChEBI" id="CHEBI:60344"/>
    </ligand>
    <ligandPart>
        <name>Fe</name>
        <dbReference type="ChEBI" id="CHEBI:18248"/>
    </ligandPart>
</feature>
<keyword evidence="4" id="KW-0349">Heme</keyword>
<evidence type="ECO:0000256" key="5">
    <source>
        <dbReference type="SAM" id="SignalP"/>
    </source>
</evidence>
<sequence length="128" mass="13712">MNKWLIGLMAAGALTFGAAVNASDVEAPMKSLAKNYRAVLNADSAEAFKEGLAAMKQAAQEAKQGTPTKLEGKASDSAEVTDYHHGIDVLIGEIDGAQALVDEGKLDEAKKAAEQFKVTRDEYHKKYK</sequence>
<dbReference type="InterPro" id="IPR010980">
    <property type="entry name" value="Cyt_c/b562"/>
</dbReference>
<dbReference type="Proteomes" id="UP000249005">
    <property type="component" value="Chromosome 1"/>
</dbReference>
<protein>
    <submittedName>
        <fullName evidence="6">Soluble cytochrome b562</fullName>
    </submittedName>
</protein>
<dbReference type="Gene3D" id="1.20.120.10">
    <property type="entry name" value="Cytochrome c/b562"/>
    <property type="match status" value="1"/>
</dbReference>
<evidence type="ECO:0000313" key="6">
    <source>
        <dbReference type="EMBL" id="SQI42539.1"/>
    </source>
</evidence>
<evidence type="ECO:0000256" key="2">
    <source>
        <dbReference type="ARBA" id="ARBA00005523"/>
    </source>
</evidence>
<feature type="binding site" description="axial binding residue" evidence="4">
    <location>
        <position position="124"/>
    </location>
    <ligand>
        <name>heme b</name>
        <dbReference type="ChEBI" id="CHEBI:60344"/>
    </ligand>
    <ligandPart>
        <name>Fe</name>
        <dbReference type="ChEBI" id="CHEBI:18248"/>
    </ligandPart>
</feature>